<organism evidence="2 3">
    <name type="scientific">Gonapodya prolifera (strain JEL478)</name>
    <name type="common">Monoblepharis prolifera</name>
    <dbReference type="NCBI Taxonomy" id="1344416"/>
    <lineage>
        <taxon>Eukaryota</taxon>
        <taxon>Fungi</taxon>
        <taxon>Fungi incertae sedis</taxon>
        <taxon>Chytridiomycota</taxon>
        <taxon>Chytridiomycota incertae sedis</taxon>
        <taxon>Monoblepharidomycetes</taxon>
        <taxon>Monoblepharidales</taxon>
        <taxon>Gonapodyaceae</taxon>
        <taxon>Gonapodya</taxon>
    </lineage>
</organism>
<evidence type="ECO:0000256" key="1">
    <source>
        <dbReference type="SAM" id="MobiDB-lite"/>
    </source>
</evidence>
<dbReference type="Proteomes" id="UP000070544">
    <property type="component" value="Unassembled WGS sequence"/>
</dbReference>
<dbReference type="EMBL" id="KQ965747">
    <property type="protein sequence ID" value="KXS17411.1"/>
    <property type="molecule type" value="Genomic_DNA"/>
</dbReference>
<reference evidence="2 3" key="1">
    <citation type="journal article" date="2015" name="Genome Biol. Evol.">
        <title>Phylogenomic analyses indicate that early fungi evolved digesting cell walls of algal ancestors of land plants.</title>
        <authorList>
            <person name="Chang Y."/>
            <person name="Wang S."/>
            <person name="Sekimoto S."/>
            <person name="Aerts A.L."/>
            <person name="Choi C."/>
            <person name="Clum A."/>
            <person name="LaButti K.M."/>
            <person name="Lindquist E.A."/>
            <person name="Yee Ngan C."/>
            <person name="Ohm R.A."/>
            <person name="Salamov A.A."/>
            <person name="Grigoriev I.V."/>
            <person name="Spatafora J.W."/>
            <person name="Berbee M.L."/>
        </authorList>
    </citation>
    <scope>NUCLEOTIDE SEQUENCE [LARGE SCALE GENOMIC DNA]</scope>
    <source>
        <strain evidence="2 3">JEL478</strain>
    </source>
</reference>
<sequence>MESSVSCKEPLLPPPYQATSGTSFAQRRSRFLSRFCTPPPGSPNPVHHRAQMKTSSRPDGARSAIIGCAASGAIGALMYGVDTVVVRMRLWHITDVIKTEALVYLILW</sequence>
<protein>
    <submittedName>
        <fullName evidence="2">Uncharacterized protein</fullName>
    </submittedName>
</protein>
<proteinExistence type="predicted"/>
<feature type="region of interest" description="Disordered" evidence="1">
    <location>
        <begin position="1"/>
        <end position="23"/>
    </location>
</feature>
<evidence type="ECO:0000313" key="3">
    <source>
        <dbReference type="Proteomes" id="UP000070544"/>
    </source>
</evidence>
<gene>
    <name evidence="2" type="ORF">M427DRAFT_68511</name>
</gene>
<feature type="region of interest" description="Disordered" evidence="1">
    <location>
        <begin position="39"/>
        <end position="60"/>
    </location>
</feature>
<evidence type="ECO:0000313" key="2">
    <source>
        <dbReference type="EMBL" id="KXS17411.1"/>
    </source>
</evidence>
<name>A0A139AKT8_GONPJ</name>
<accession>A0A139AKT8</accession>
<dbReference type="AlphaFoldDB" id="A0A139AKT8"/>
<keyword evidence="3" id="KW-1185">Reference proteome</keyword>